<feature type="compositionally biased region" description="Acidic residues" evidence="4">
    <location>
        <begin position="1135"/>
        <end position="1145"/>
    </location>
</feature>
<dbReference type="EnsemblBacteria" id="AAM06474">
    <property type="protein sequence ID" value="AAM06474"/>
    <property type="gene ID" value="MA_3101"/>
</dbReference>
<comment type="pathway">
    <text evidence="1">Protein modification; protein ubiquitination.</text>
</comment>
<feature type="region of interest" description="Disordered" evidence="4">
    <location>
        <begin position="1418"/>
        <end position="1478"/>
    </location>
</feature>
<dbReference type="InterPro" id="IPR006633">
    <property type="entry name" value="Carb-bd_sugar_hydrolysis-dom"/>
</dbReference>
<dbReference type="InterPro" id="IPR011050">
    <property type="entry name" value="Pectin_lyase_fold/virulence"/>
</dbReference>
<feature type="compositionally biased region" description="Acidic residues" evidence="4">
    <location>
        <begin position="1421"/>
        <end position="1430"/>
    </location>
</feature>
<feature type="region of interest" description="Disordered" evidence="4">
    <location>
        <begin position="1135"/>
        <end position="1171"/>
    </location>
</feature>
<dbReference type="PROSITE" id="PS50093">
    <property type="entry name" value="PKD"/>
    <property type="match status" value="1"/>
</dbReference>
<dbReference type="SUPFAM" id="SSF51126">
    <property type="entry name" value="Pectin lyase-like"/>
    <property type="match status" value="4"/>
</dbReference>
<dbReference type="FunFam" id="2.160.20.10:FF:000105">
    <property type="entry name" value="Cell surface protein"/>
    <property type="match status" value="2"/>
</dbReference>
<feature type="compositionally biased region" description="Basic and acidic residues" evidence="4">
    <location>
        <begin position="1443"/>
        <end position="1467"/>
    </location>
</feature>
<dbReference type="Pfam" id="PF00801">
    <property type="entry name" value="PKD"/>
    <property type="match status" value="1"/>
</dbReference>
<dbReference type="InterPro" id="IPR035986">
    <property type="entry name" value="PKD_dom_sf"/>
</dbReference>
<dbReference type="Proteomes" id="UP000002487">
    <property type="component" value="Chromosome"/>
</dbReference>
<name>Q8TLD5_METAC</name>
<dbReference type="InterPro" id="IPR051550">
    <property type="entry name" value="SCF-Subunits/Alg-Epimerases"/>
</dbReference>
<dbReference type="InterPro" id="IPR000601">
    <property type="entry name" value="PKD_dom"/>
</dbReference>
<dbReference type="PANTHER" id="PTHR22990">
    <property type="entry name" value="F-BOX ONLY PROTEIN"/>
    <property type="match status" value="1"/>
</dbReference>
<dbReference type="Gene3D" id="2.160.20.10">
    <property type="entry name" value="Single-stranded right-handed beta-helix, Pectin lyase-like"/>
    <property type="match status" value="4"/>
</dbReference>
<keyword evidence="5" id="KW-0812">Transmembrane</keyword>
<evidence type="ECO:0000259" key="6">
    <source>
        <dbReference type="PROSITE" id="PS50093"/>
    </source>
</evidence>
<keyword evidence="5" id="KW-1133">Transmembrane helix</keyword>
<keyword evidence="8" id="KW-1185">Reference proteome</keyword>
<dbReference type="NCBIfam" id="TIGR04213">
    <property type="entry name" value="PGF_pre_PGF"/>
    <property type="match status" value="1"/>
</dbReference>
<dbReference type="InterPro" id="IPR026453">
    <property type="entry name" value="PGF_pre_PGF"/>
</dbReference>
<evidence type="ECO:0000256" key="1">
    <source>
        <dbReference type="ARBA" id="ARBA00004906"/>
    </source>
</evidence>
<proteinExistence type="predicted"/>
<evidence type="ECO:0000256" key="3">
    <source>
        <dbReference type="ARBA" id="ARBA00022786"/>
    </source>
</evidence>
<evidence type="ECO:0000313" key="8">
    <source>
        <dbReference type="Proteomes" id="UP000002487"/>
    </source>
</evidence>
<evidence type="ECO:0000256" key="4">
    <source>
        <dbReference type="SAM" id="MobiDB-lite"/>
    </source>
</evidence>
<dbReference type="FunFam" id="2.160.20.10:FF:000181">
    <property type="entry name" value="Cell surface protein"/>
    <property type="match status" value="1"/>
</dbReference>
<dbReference type="CDD" id="cd00146">
    <property type="entry name" value="PKD"/>
    <property type="match status" value="1"/>
</dbReference>
<dbReference type="NCBIfam" id="TIGR03804">
    <property type="entry name" value="para_beta_helix"/>
    <property type="match status" value="9"/>
</dbReference>
<feature type="compositionally biased region" description="Polar residues" evidence="4">
    <location>
        <begin position="1431"/>
        <end position="1442"/>
    </location>
</feature>
<keyword evidence="2" id="KW-0677">Repeat</keyword>
<dbReference type="InterPro" id="IPR022441">
    <property type="entry name" value="Para_beta_helix_rpt-2"/>
</dbReference>
<dbReference type="InterPro" id="IPR022409">
    <property type="entry name" value="PKD/Chitinase_dom"/>
</dbReference>
<dbReference type="Gene3D" id="2.60.40.10">
    <property type="entry name" value="Immunoglobulins"/>
    <property type="match status" value="1"/>
</dbReference>
<evidence type="ECO:0000256" key="5">
    <source>
        <dbReference type="SAM" id="Phobius"/>
    </source>
</evidence>
<feature type="compositionally biased region" description="Low complexity" evidence="4">
    <location>
        <begin position="1146"/>
        <end position="1158"/>
    </location>
</feature>
<dbReference type="SMART" id="SM00089">
    <property type="entry name" value="PKD"/>
    <property type="match status" value="1"/>
</dbReference>
<dbReference type="InParanoid" id="Q8TLD5"/>
<feature type="transmembrane region" description="Helical" evidence="5">
    <location>
        <begin position="1378"/>
        <end position="1397"/>
    </location>
</feature>
<gene>
    <name evidence="7" type="ordered locus">MA_3101</name>
</gene>
<dbReference type="PhylomeDB" id="Q8TLD5"/>
<organism evidence="7 8">
    <name type="scientific">Methanosarcina acetivorans (strain ATCC 35395 / DSM 2834 / JCM 12185 / C2A)</name>
    <dbReference type="NCBI Taxonomy" id="188937"/>
    <lineage>
        <taxon>Archaea</taxon>
        <taxon>Methanobacteriati</taxon>
        <taxon>Methanobacteriota</taxon>
        <taxon>Stenosarchaea group</taxon>
        <taxon>Methanomicrobia</taxon>
        <taxon>Methanosarcinales</taxon>
        <taxon>Methanosarcinaceae</taxon>
        <taxon>Methanosarcina</taxon>
    </lineage>
</organism>
<reference evidence="7 8" key="1">
    <citation type="journal article" date="2002" name="Genome Res.">
        <title>The genome of Methanosarcina acetivorans reveals extensive metabolic and physiological diversity.</title>
        <authorList>
            <person name="Galagan J.E."/>
            <person name="Nusbaum C."/>
            <person name="Roy A."/>
            <person name="Endrizzi M.G."/>
            <person name="Macdonald P."/>
            <person name="FitzHugh W."/>
            <person name="Calvo S."/>
            <person name="Engels R."/>
            <person name="Smirnov S."/>
            <person name="Atnoor D."/>
            <person name="Brown A."/>
            <person name="Allen N."/>
            <person name="Naylor J."/>
            <person name="Stange-Thomann N."/>
            <person name="DeArellano K."/>
            <person name="Johnson R."/>
            <person name="Linton L."/>
            <person name="McEwan P."/>
            <person name="McKernan K."/>
            <person name="Talamas J."/>
            <person name="Tirrell A."/>
            <person name="Ye W."/>
            <person name="Zimmer A."/>
            <person name="Barber R.D."/>
            <person name="Cann I."/>
            <person name="Graham D.E."/>
            <person name="Grahame D.A."/>
            <person name="Guss A."/>
            <person name="Hedderich R."/>
            <person name="Ingram-Smith C."/>
            <person name="Kuettner C.H."/>
            <person name="Krzycki J.A."/>
            <person name="Leigh J.A."/>
            <person name="Li W."/>
            <person name="Liu J."/>
            <person name="Mukhopadhyay B."/>
            <person name="Reeve J.N."/>
            <person name="Smith K."/>
            <person name="Springer T.A."/>
            <person name="Umayam L.A."/>
            <person name="White O."/>
            <person name="White R.H."/>
            <person name="de Macario E.C."/>
            <person name="Ferry J.G."/>
            <person name="Jarrell K.F."/>
            <person name="Jing H."/>
            <person name="Macario A.J.L."/>
            <person name="Paulsen I."/>
            <person name="Pritchett M."/>
            <person name="Sowers K.R."/>
            <person name="Swanson R.V."/>
            <person name="Zinder S.H."/>
            <person name="Lander E."/>
            <person name="Metcalf W.W."/>
            <person name="Birren B."/>
        </authorList>
    </citation>
    <scope>NUCLEOTIDE SEQUENCE [LARGE SCALE GENOMIC DNA]</scope>
    <source>
        <strain evidence="8">ATCC 35395 / DSM 2834 / JCM 12185 / C2A</strain>
    </source>
</reference>
<dbReference type="InterPro" id="IPR007742">
    <property type="entry name" value="NosD_dom"/>
</dbReference>
<feature type="domain" description="PKD" evidence="6">
    <location>
        <begin position="815"/>
        <end position="903"/>
    </location>
</feature>
<evidence type="ECO:0000256" key="2">
    <source>
        <dbReference type="ARBA" id="ARBA00022737"/>
    </source>
</evidence>
<dbReference type="InterPro" id="IPR006626">
    <property type="entry name" value="PbH1"/>
</dbReference>
<keyword evidence="3" id="KW-0833">Ubl conjugation pathway</keyword>
<dbReference type="Pfam" id="PF05048">
    <property type="entry name" value="NosD"/>
    <property type="match status" value="3"/>
</dbReference>
<dbReference type="InterPro" id="IPR013783">
    <property type="entry name" value="Ig-like_fold"/>
</dbReference>
<dbReference type="PANTHER" id="PTHR22990:SF15">
    <property type="entry name" value="F-BOX ONLY PROTEIN 10"/>
    <property type="match status" value="1"/>
</dbReference>
<dbReference type="EMBL" id="AE010299">
    <property type="protein sequence ID" value="AAM06474.1"/>
    <property type="molecule type" value="Genomic_DNA"/>
</dbReference>
<evidence type="ECO:0000313" key="7">
    <source>
        <dbReference type="EMBL" id="AAM06474.1"/>
    </source>
</evidence>
<sequence>MEWVGGWLMVSFAKNRYFVLFALTCMALLPLVQYVGADIGSNSTWSNDSVQNLDTGEFFGTIQAAIDASSDGATIVVYPGTHVENVDVYRQLTIRSSSGNPLDTVVRASSSGDHVFYVNASNVKISGFTISGANQKSPYAGIYLTRAKSCTVEDNIISGNWYGIYLDNSASNILSNNTVSSNSDTGIYLDNSASNVLSNNKVSSNSGTGICLLSSVNNKLTDNTVFSNYRNGIWLKDNSNTNILSGNLASSNTRAGFLLDNQCIGNSLENNVVDANGGHGVYLSAASNSNNLKNNTISSNTLYGIYLSSSGDNRVTEGNRITSNSRGICLSNSNSNRIFNNYFSNTENTYFEGSNTGNSWSTTKAEQVNVVDGPFVGGNFWARPDGTGLSQVSRDLTGDGFLDVEYNLTGTGANGNVDYLPLARTVIVDPSGEKGYTRIQDAVSASSSGYSVAVYPGTYSENVEISKELAIAAISELPQNTVVTASNPETHIFNVRSNGAVIRGFSITGATGTDSSSGIYLDGVSDCILGNNLVSKNSVGICLSNSEGNTLLNNSMSSNTYNFKDSGTLQNEIDTGNTVEGKPVYYLCEKSDVEIGSSSNAGTVYCINCNNITVKDLVLKDSPRGISFYNTGNSRILNNVVQNNFDGISLEASSGNTLDGNTVGKSANNGIYLSDSDSNMVINNTITENKVSGIYLSDSDSNTVINNTITENEVSGIGFSSSGDNLIYNNYFNNINNVDLGTDNSGNTWSTTATAGVNIIGGPMLGGNYWETPEGTGFSQTCTDVGEDYICRQTYTINNNNIDYLPLSNPAGVPPHVEFSANFTGGLAPLPVRFTASSSSIVWPVQWSWDFGDGTSVESGQNNINGTYTGSVDHIYRSAGEYTVNLTVSNGQTSAYKTSRIFVAEPFVSPLSIEKYVVSLDEDTKEIVIKSGYENVEVVDKTVLIRLEGINLYIFSESGFEEDEDGNLKGKYQYAKLEKTLESSKLGDNLTAGFSFSARLNGQLSALLNPDAGITCGPVPGTPNSSIEQAIQDSLNASSLSLNRVAYSLLIEKNGLEGIDISDVSLVMTGPPDYVDTDGGPEKFIIMSWCDGETERLTTGSNTSDSSFEFTGISSTGLSSEGSFVALLMSLASAPEEESEEEDSSGESSSGGSSSGRSSSGGGGGSVSPEDQDNVEIKELSQKFVISGTHVKFAFPRGVTVVSSIELDARRSFGKVSTFVEMLKGKSTLVTSLPEGKVYKNLNIWVGSGGAVTSDNIGNASIQFKIEKAWIRDNNISLSTITLHRYGEGSWTALPTTQVREDRAFYYFKAKTPGFSPFSITGSEKKLQSPEVVSFNERPKTVIKTVSREEKSAYEVPETAAGIQENENGNPSEKGRNLFIFAIPALIIGLVLAVRPVRNKVTGKVRSIISGERESFGFGMDEGEFSETGDSEVNAQGSTAVSKSDESSEIDRIAEEQKASAKKESYRDFISQLNKPKP</sequence>
<dbReference type="SMART" id="SM00722">
    <property type="entry name" value="CASH"/>
    <property type="match status" value="4"/>
</dbReference>
<protein>
    <submittedName>
        <fullName evidence="7">Cell surface protein</fullName>
    </submittedName>
</protein>
<dbReference type="InterPro" id="IPR012334">
    <property type="entry name" value="Pectin_lyas_fold"/>
</dbReference>
<accession>Q8TLD5</accession>
<dbReference type="HOGENOM" id="CLU_257513_0_0_2"/>
<dbReference type="SUPFAM" id="SSF49299">
    <property type="entry name" value="PKD domain"/>
    <property type="match status" value="1"/>
</dbReference>
<keyword evidence="5" id="KW-0472">Membrane</keyword>
<dbReference type="KEGG" id="mac:MA_3101"/>
<dbReference type="SMART" id="SM00710">
    <property type="entry name" value="PbH1"/>
    <property type="match status" value="18"/>
</dbReference>